<dbReference type="Pfam" id="PF19762">
    <property type="entry name" value="DUF6249"/>
    <property type="match status" value="1"/>
</dbReference>
<dbReference type="Proteomes" id="UP000179797">
    <property type="component" value="Unassembled WGS sequence"/>
</dbReference>
<sequence length="119" mass="13524">MQYGFGVLFETINYLAFFVAITFSYFYYLKFRNQERIKLIERGVDVTEIYSKPSGKKNFPWITLAFFIMFVGIGIALSILISMSNDLSKQIGVPLGFAICLISGSIGLLIGRKNEKKQD</sequence>
<gene>
    <name evidence="3" type="ORF">NH26_06580</name>
</gene>
<dbReference type="STRING" id="915059.NH26_06580"/>
<feature type="transmembrane region" description="Helical" evidence="1">
    <location>
        <begin position="12"/>
        <end position="29"/>
    </location>
</feature>
<comment type="caution">
    <text evidence="3">The sequence shown here is derived from an EMBL/GenBank/DDBJ whole genome shotgun (WGS) entry which is preliminary data.</text>
</comment>
<dbReference type="OrthoDB" id="679295at2"/>
<evidence type="ECO:0000313" key="4">
    <source>
        <dbReference type="Proteomes" id="UP000179797"/>
    </source>
</evidence>
<evidence type="ECO:0000256" key="1">
    <source>
        <dbReference type="SAM" id="Phobius"/>
    </source>
</evidence>
<keyword evidence="1" id="KW-1133">Transmembrane helix</keyword>
<organism evidence="3 4">
    <name type="scientific">Flammeovirga pacifica</name>
    <dbReference type="NCBI Taxonomy" id="915059"/>
    <lineage>
        <taxon>Bacteria</taxon>
        <taxon>Pseudomonadati</taxon>
        <taxon>Bacteroidota</taxon>
        <taxon>Cytophagia</taxon>
        <taxon>Cytophagales</taxon>
        <taxon>Flammeovirgaceae</taxon>
        <taxon>Flammeovirga</taxon>
    </lineage>
</organism>
<name>A0A1S1YYG1_FLAPC</name>
<dbReference type="RefSeq" id="WP_044218771.1">
    <property type="nucleotide sequence ID" value="NZ_JRYR02000001.1"/>
</dbReference>
<feature type="transmembrane region" description="Helical" evidence="1">
    <location>
        <begin position="59"/>
        <end position="81"/>
    </location>
</feature>
<keyword evidence="4" id="KW-1185">Reference proteome</keyword>
<evidence type="ECO:0000313" key="3">
    <source>
        <dbReference type="EMBL" id="OHX66038.1"/>
    </source>
</evidence>
<dbReference type="EMBL" id="JRYR02000001">
    <property type="protein sequence ID" value="OHX66038.1"/>
    <property type="molecule type" value="Genomic_DNA"/>
</dbReference>
<accession>A0A1S1YYG1</accession>
<protein>
    <recommendedName>
        <fullName evidence="2">DUF6249 domain-containing protein</fullName>
    </recommendedName>
</protein>
<keyword evidence="1" id="KW-0812">Transmembrane</keyword>
<proteinExistence type="predicted"/>
<dbReference type="InterPro" id="IPR046216">
    <property type="entry name" value="DUF6249"/>
</dbReference>
<feature type="transmembrane region" description="Helical" evidence="1">
    <location>
        <begin position="93"/>
        <end position="111"/>
    </location>
</feature>
<evidence type="ECO:0000259" key="2">
    <source>
        <dbReference type="Pfam" id="PF19762"/>
    </source>
</evidence>
<dbReference type="AlphaFoldDB" id="A0A1S1YYG1"/>
<feature type="domain" description="DUF6249" evidence="2">
    <location>
        <begin position="18"/>
        <end position="112"/>
    </location>
</feature>
<keyword evidence="1" id="KW-0472">Membrane</keyword>
<reference evidence="3 4" key="1">
    <citation type="journal article" date="2012" name="Int. J. Syst. Evol. Microbiol.">
        <title>Flammeovirga pacifica sp. nov., isolated from deep-sea sediment.</title>
        <authorList>
            <person name="Xu H."/>
            <person name="Fu Y."/>
            <person name="Yang N."/>
            <person name="Ding Z."/>
            <person name="Lai Q."/>
            <person name="Zeng R."/>
        </authorList>
    </citation>
    <scope>NUCLEOTIDE SEQUENCE [LARGE SCALE GENOMIC DNA]</scope>
    <source>
        <strain evidence="4">DSM 24597 / LMG 26175 / WPAGA1</strain>
    </source>
</reference>